<dbReference type="PROSITE" id="PS50853">
    <property type="entry name" value="FN3"/>
    <property type="match status" value="1"/>
</dbReference>
<dbReference type="InterPro" id="IPR003598">
    <property type="entry name" value="Ig_sub2"/>
</dbReference>
<protein>
    <submittedName>
        <fullName evidence="6">Uncharacterized protein</fullName>
    </submittedName>
</protein>
<feature type="domain" description="Fibronectin type-III" evidence="5">
    <location>
        <begin position="594"/>
        <end position="687"/>
    </location>
</feature>
<gene>
    <name evidence="6" type="ORF">ACJMK2_022627</name>
</gene>
<dbReference type="SMART" id="SM00409">
    <property type="entry name" value="IG"/>
    <property type="match status" value="3"/>
</dbReference>
<dbReference type="InterPro" id="IPR003599">
    <property type="entry name" value="Ig_sub"/>
</dbReference>
<dbReference type="InterPro" id="IPR013098">
    <property type="entry name" value="Ig_I-set"/>
</dbReference>
<feature type="domain" description="Ig-like" evidence="4">
    <location>
        <begin position="179"/>
        <end position="301"/>
    </location>
</feature>
<reference evidence="6 7" key="1">
    <citation type="submission" date="2024-11" db="EMBL/GenBank/DDBJ databases">
        <title>Chromosome-level genome assembly of the freshwater bivalve Anodonta woodiana.</title>
        <authorList>
            <person name="Chen X."/>
        </authorList>
    </citation>
    <scope>NUCLEOTIDE SEQUENCE [LARGE SCALE GENOMIC DNA]</scope>
    <source>
        <strain evidence="6">MN2024</strain>
        <tissue evidence="6">Gills</tissue>
    </source>
</reference>
<evidence type="ECO:0000259" key="4">
    <source>
        <dbReference type="PROSITE" id="PS50835"/>
    </source>
</evidence>
<dbReference type="CDD" id="cd00096">
    <property type="entry name" value="Ig"/>
    <property type="match status" value="1"/>
</dbReference>
<sequence length="831" mass="91329">MEQFETLVYQSQVSQTRLYNVLLIDRIQSGELDNNGNNIVDVREQDSDDDAATRIYIYTSNNAMITRLVTRNSGLANAQVTISANKSLPRDGDTVNLICNIPSFIVPASWGVYTSGVPVSLTNCPPSGPCVPPNDAARYIYSATGSSIGVTITSFNSMQDTFGWRCQHGKSSVVYVIKPVVPVTTVQLTNTSDEILTSTLNIVRGGIMYIRCSTAPHGSRPPATFQWYSRTVNQSPVLIGNQSISSTPGSIMVPGQPDSDLLISYSTLTQTGAKMYQNMFIFCEARDEMSTGNYTQSGEVQLNIVYPPMVQLSPNYSVYNVTEGTHNVVFTCNIIESNPLPQSDGYNWFHKSLIIQGQTSSSLTLASVHKSDDGEYRCTAKNDYGSGASNSLALNVQYGAEIVNLTAKDSNVVNENSSASFQCYVESNPLPTVTWAKEGNNTVLITETGVIQSQFRIESAQCIDMGNYSCTAYNGIGSAVKETVQLFVKCHPRTDFRFPPETKIYRKPHTAAILRYTVISYPLPIFTWTFLANGNESRDLPASVIQHDGIHQSELSFTSLDIDNFGYYLVTANNSVYPSAKEVFEIILADVPEVPSNVTVTDLTQNRLTIQWTAGYNGGPEQTFHIIASVGEFTRSVTVADPGHGNIGHAVLESLLPGTRYSIYMTASNSIGSSNKTDTITIVTPEAASKPESLGIPVPGIAGGTVAGFFVILCLVIGIFFWRRYQHAKQNEHVTDDDIKRERDESPVKQEAASGKMYEGLHFTEVDASQYQELNDIVLEEKRNANIRPPEKDSYEKLHPYTNSDIQMYSSLTNPVTSKDSEEKYENTCLG</sequence>
<dbReference type="Pfam" id="PF13927">
    <property type="entry name" value="Ig_3"/>
    <property type="match status" value="1"/>
</dbReference>
<organism evidence="6 7">
    <name type="scientific">Sinanodonta woodiana</name>
    <name type="common">Chinese pond mussel</name>
    <name type="synonym">Anodonta woodiana</name>
    <dbReference type="NCBI Taxonomy" id="1069815"/>
    <lineage>
        <taxon>Eukaryota</taxon>
        <taxon>Metazoa</taxon>
        <taxon>Spiralia</taxon>
        <taxon>Lophotrochozoa</taxon>
        <taxon>Mollusca</taxon>
        <taxon>Bivalvia</taxon>
        <taxon>Autobranchia</taxon>
        <taxon>Heteroconchia</taxon>
        <taxon>Palaeoheterodonta</taxon>
        <taxon>Unionida</taxon>
        <taxon>Unionoidea</taxon>
        <taxon>Unionidae</taxon>
        <taxon>Unioninae</taxon>
        <taxon>Sinanodonta</taxon>
    </lineage>
</organism>
<feature type="transmembrane region" description="Helical" evidence="3">
    <location>
        <begin position="700"/>
        <end position="722"/>
    </location>
</feature>
<keyword evidence="3" id="KW-0472">Membrane</keyword>
<feature type="domain" description="Ig-like" evidence="4">
    <location>
        <begin position="308"/>
        <end position="395"/>
    </location>
</feature>
<dbReference type="SMART" id="SM00060">
    <property type="entry name" value="FN3"/>
    <property type="match status" value="1"/>
</dbReference>
<dbReference type="InterPro" id="IPR036179">
    <property type="entry name" value="Ig-like_dom_sf"/>
</dbReference>
<dbReference type="AlphaFoldDB" id="A0ABD3TJN3"/>
<evidence type="ECO:0000256" key="1">
    <source>
        <dbReference type="ARBA" id="ARBA00022737"/>
    </source>
</evidence>
<dbReference type="PANTHER" id="PTHR23278:SF19">
    <property type="entry name" value="OBSCURIN"/>
    <property type="match status" value="1"/>
</dbReference>
<dbReference type="InterPro" id="IPR013783">
    <property type="entry name" value="Ig-like_fold"/>
</dbReference>
<dbReference type="InterPro" id="IPR003961">
    <property type="entry name" value="FN3_dom"/>
</dbReference>
<evidence type="ECO:0000256" key="2">
    <source>
        <dbReference type="SAM" id="MobiDB-lite"/>
    </source>
</evidence>
<name>A0ABD3TJN3_SINWO</name>
<feature type="compositionally biased region" description="Basic and acidic residues" evidence="2">
    <location>
        <begin position="732"/>
        <end position="748"/>
    </location>
</feature>
<feature type="domain" description="Ig-like" evidence="4">
    <location>
        <begin position="400"/>
        <end position="485"/>
    </location>
</feature>
<accession>A0ABD3TJN3</accession>
<evidence type="ECO:0000313" key="7">
    <source>
        <dbReference type="Proteomes" id="UP001634394"/>
    </source>
</evidence>
<dbReference type="SUPFAM" id="SSF49265">
    <property type="entry name" value="Fibronectin type III"/>
    <property type="match status" value="1"/>
</dbReference>
<comment type="caution">
    <text evidence="6">The sequence shown here is derived from an EMBL/GenBank/DDBJ whole genome shotgun (WGS) entry which is preliminary data.</text>
</comment>
<keyword evidence="1" id="KW-0677">Repeat</keyword>
<proteinExistence type="predicted"/>
<keyword evidence="7" id="KW-1185">Reference proteome</keyword>
<evidence type="ECO:0000256" key="3">
    <source>
        <dbReference type="SAM" id="Phobius"/>
    </source>
</evidence>
<dbReference type="Pfam" id="PF07679">
    <property type="entry name" value="I-set"/>
    <property type="match status" value="1"/>
</dbReference>
<feature type="region of interest" description="Disordered" evidence="2">
    <location>
        <begin position="732"/>
        <end position="754"/>
    </location>
</feature>
<dbReference type="PANTHER" id="PTHR23278">
    <property type="entry name" value="SIDESTEP PROTEIN"/>
    <property type="match status" value="1"/>
</dbReference>
<dbReference type="SMART" id="SM00408">
    <property type="entry name" value="IGc2"/>
    <property type="match status" value="2"/>
</dbReference>
<keyword evidence="3" id="KW-1133">Transmembrane helix</keyword>
<dbReference type="InterPro" id="IPR036116">
    <property type="entry name" value="FN3_sf"/>
</dbReference>
<evidence type="ECO:0000259" key="5">
    <source>
        <dbReference type="PROSITE" id="PS50853"/>
    </source>
</evidence>
<dbReference type="Gene3D" id="2.60.40.10">
    <property type="entry name" value="Immunoglobulins"/>
    <property type="match status" value="4"/>
</dbReference>
<dbReference type="InterPro" id="IPR007110">
    <property type="entry name" value="Ig-like_dom"/>
</dbReference>
<dbReference type="SUPFAM" id="SSF48726">
    <property type="entry name" value="Immunoglobulin"/>
    <property type="match status" value="3"/>
</dbReference>
<dbReference type="CDD" id="cd00063">
    <property type="entry name" value="FN3"/>
    <property type="match status" value="1"/>
</dbReference>
<dbReference type="Proteomes" id="UP001634394">
    <property type="component" value="Unassembled WGS sequence"/>
</dbReference>
<dbReference type="Pfam" id="PF00041">
    <property type="entry name" value="fn3"/>
    <property type="match status" value="1"/>
</dbReference>
<keyword evidence="3" id="KW-0812">Transmembrane</keyword>
<dbReference type="PROSITE" id="PS50835">
    <property type="entry name" value="IG_LIKE"/>
    <property type="match status" value="3"/>
</dbReference>
<dbReference type="EMBL" id="JBJQND010000018">
    <property type="protein sequence ID" value="KAL3837259.1"/>
    <property type="molecule type" value="Genomic_DNA"/>
</dbReference>
<evidence type="ECO:0000313" key="6">
    <source>
        <dbReference type="EMBL" id="KAL3837259.1"/>
    </source>
</evidence>